<organism evidence="2 3">
    <name type="scientific">Mycolicibacterium conceptionense</name>
    <dbReference type="NCBI Taxonomy" id="451644"/>
    <lineage>
        <taxon>Bacteria</taxon>
        <taxon>Bacillati</taxon>
        <taxon>Actinomycetota</taxon>
        <taxon>Actinomycetes</taxon>
        <taxon>Mycobacteriales</taxon>
        <taxon>Mycobacteriaceae</taxon>
        <taxon>Mycolicibacterium</taxon>
    </lineage>
</organism>
<evidence type="ECO:0000313" key="3">
    <source>
        <dbReference type="Proteomes" id="UP000182227"/>
    </source>
</evidence>
<dbReference type="RefSeq" id="WP_264017563.1">
    <property type="nucleotide sequence ID" value="NZ_JACKVA010000016.1"/>
</dbReference>
<dbReference type="GeneID" id="78736652"/>
<dbReference type="Proteomes" id="UP000182227">
    <property type="component" value="Unassembled WGS sequence"/>
</dbReference>
<reference evidence="2 3" key="1">
    <citation type="submission" date="2015-03" db="EMBL/GenBank/DDBJ databases">
        <authorList>
            <person name="Murphy D."/>
        </authorList>
    </citation>
    <scope>NUCLEOTIDE SEQUENCE [LARGE SCALE GENOMIC DNA]</scope>
    <source>
        <strain evidence="2 3">D16</strain>
    </source>
</reference>
<name>A0A0U1DQC1_9MYCO</name>
<dbReference type="EMBL" id="CTEF01000003">
    <property type="protein sequence ID" value="CQD20015.1"/>
    <property type="molecule type" value="Genomic_DNA"/>
</dbReference>
<evidence type="ECO:0000313" key="2">
    <source>
        <dbReference type="EMBL" id="CQD20015.1"/>
    </source>
</evidence>
<accession>A0A0U1DQC1</accession>
<gene>
    <name evidence="2" type="ORF">BN970_04594</name>
</gene>
<feature type="region of interest" description="Disordered" evidence="1">
    <location>
        <begin position="1"/>
        <end position="31"/>
    </location>
</feature>
<evidence type="ECO:0000256" key="1">
    <source>
        <dbReference type="SAM" id="MobiDB-lite"/>
    </source>
</evidence>
<protein>
    <submittedName>
        <fullName evidence="2">Uncharacterized protein</fullName>
    </submittedName>
</protein>
<sequence>MSAHPNTSQQDRDRLADPDLPDLDDQVGTGPHALDLVEEVAG</sequence>
<proteinExistence type="predicted"/>
<dbReference type="AlphaFoldDB" id="A0A0U1DQC1"/>